<dbReference type="OrthoDB" id="7575267at2"/>
<organism evidence="1 2">
    <name type="scientific">Sphingomonas edaphi</name>
    <dbReference type="NCBI Taxonomy" id="2315689"/>
    <lineage>
        <taxon>Bacteria</taxon>
        <taxon>Pseudomonadati</taxon>
        <taxon>Pseudomonadota</taxon>
        <taxon>Alphaproteobacteria</taxon>
        <taxon>Sphingomonadales</taxon>
        <taxon>Sphingomonadaceae</taxon>
        <taxon>Sphingomonas</taxon>
    </lineage>
</organism>
<proteinExistence type="predicted"/>
<gene>
    <name evidence="1" type="ORF">D3M59_04045</name>
</gene>
<protein>
    <submittedName>
        <fullName evidence="1">Uncharacterized protein</fullName>
    </submittedName>
</protein>
<accession>A0A418Q2W9</accession>
<comment type="caution">
    <text evidence="1">The sequence shown here is derived from an EMBL/GenBank/DDBJ whole genome shotgun (WGS) entry which is preliminary data.</text>
</comment>
<dbReference type="RefSeq" id="WP_119531811.1">
    <property type="nucleotide sequence ID" value="NZ_QXTF01000001.1"/>
</dbReference>
<dbReference type="EMBL" id="QXTF01000001">
    <property type="protein sequence ID" value="RIX32153.1"/>
    <property type="molecule type" value="Genomic_DNA"/>
</dbReference>
<evidence type="ECO:0000313" key="2">
    <source>
        <dbReference type="Proteomes" id="UP000285023"/>
    </source>
</evidence>
<reference evidence="1 2" key="1">
    <citation type="submission" date="2018-09" db="EMBL/GenBank/DDBJ databases">
        <title>Sphingomonas sp. DAC4.</title>
        <authorList>
            <person name="Seo T."/>
        </authorList>
    </citation>
    <scope>NUCLEOTIDE SEQUENCE [LARGE SCALE GENOMIC DNA]</scope>
    <source>
        <strain evidence="1 2">DAC4</strain>
    </source>
</reference>
<dbReference type="Proteomes" id="UP000285023">
    <property type="component" value="Unassembled WGS sequence"/>
</dbReference>
<name>A0A418Q2W9_9SPHN</name>
<evidence type="ECO:0000313" key="1">
    <source>
        <dbReference type="EMBL" id="RIX32153.1"/>
    </source>
</evidence>
<sequence length="104" mass="10952">MFTLIMAAALAAPNPGSIDAPRKAFASCLKAFESSQMKAKVDAAAYETAVKAACPSEAAALSAALISYDVAMGTKRANATANAERDVDDYRMTSVDRYKDITSH</sequence>
<keyword evidence="2" id="KW-1185">Reference proteome</keyword>
<dbReference type="AlphaFoldDB" id="A0A418Q2W9"/>